<comment type="cofactor">
    <cofactor evidence="1">
        <name>a divalent metal cation</name>
        <dbReference type="ChEBI" id="CHEBI:60240"/>
    </cofactor>
</comment>
<dbReference type="Pfam" id="PF13359">
    <property type="entry name" value="DDE_Tnp_4"/>
    <property type="match status" value="1"/>
</dbReference>
<dbReference type="GO" id="GO:0016787">
    <property type="term" value="F:hydrolase activity"/>
    <property type="evidence" value="ECO:0007669"/>
    <property type="project" value="UniProtKB-KW"/>
</dbReference>
<dbReference type="GO" id="GO:0046872">
    <property type="term" value="F:metal ion binding"/>
    <property type="evidence" value="ECO:0007669"/>
    <property type="project" value="UniProtKB-KW"/>
</dbReference>
<dbReference type="GO" id="GO:0005634">
    <property type="term" value="C:nucleus"/>
    <property type="evidence" value="ECO:0007669"/>
    <property type="project" value="UniProtKB-SubCell"/>
</dbReference>
<evidence type="ECO:0000256" key="6">
    <source>
        <dbReference type="ARBA" id="ARBA00022801"/>
    </source>
</evidence>
<dbReference type="VEuPathDB" id="VectorBase:RSAN_057827"/>
<dbReference type="InterPro" id="IPR027806">
    <property type="entry name" value="HARBI1_dom"/>
</dbReference>
<accession>A0A9D4P9H9</accession>
<proteinExistence type="inferred from homology"/>
<gene>
    <name evidence="10" type="ORF">HPB52_000491</name>
</gene>
<dbReference type="SUPFAM" id="SSF56219">
    <property type="entry name" value="DNase I-like"/>
    <property type="match status" value="1"/>
</dbReference>
<dbReference type="Proteomes" id="UP000821837">
    <property type="component" value="Unassembled WGS sequence"/>
</dbReference>
<organism evidence="10 11">
    <name type="scientific">Rhipicephalus sanguineus</name>
    <name type="common">Brown dog tick</name>
    <name type="synonym">Ixodes sanguineus</name>
    <dbReference type="NCBI Taxonomy" id="34632"/>
    <lineage>
        <taxon>Eukaryota</taxon>
        <taxon>Metazoa</taxon>
        <taxon>Ecdysozoa</taxon>
        <taxon>Arthropoda</taxon>
        <taxon>Chelicerata</taxon>
        <taxon>Arachnida</taxon>
        <taxon>Acari</taxon>
        <taxon>Parasitiformes</taxon>
        <taxon>Ixodida</taxon>
        <taxon>Ixodoidea</taxon>
        <taxon>Ixodidae</taxon>
        <taxon>Rhipicephalinae</taxon>
        <taxon>Rhipicephalus</taxon>
        <taxon>Rhipicephalus</taxon>
    </lineage>
</organism>
<dbReference type="VEuPathDB" id="VectorBase:RSAN_033211"/>
<comment type="similarity">
    <text evidence="3">Belongs to the HARBI1 family.</text>
</comment>
<keyword evidence="11" id="KW-1185">Reference proteome</keyword>
<sequence length="548" mass="61635">MTMNTIADKFGVSKSTVHAAIRRVLDFLLSISEREIRWPDREEAARNKRAFRALDVVGAIDGCHVRITRPAECEEDYYNRKKFHSIILQGVTDADMIFMDVFVGFPGRVHDARVLRVSFLFEEAASKFKGGYLLGDAAYPLLPWLLPPYRHVTSTWQPWMSTFNRVHCKQRVVVEIAFGLLKGRFRRLEKIDVNSIPQAVEIVMATCVLHNLARRHADILDDMDTANGDIGVFSSEPVETDEPSAMAATLRDRVAQSIPLCLRQLAHRLGKEFLLCGDVNAHHPAWGGRRTDPRGREVRDILLQLGLVILNTGAVTYLRRGARATSTAIDLSVATEGCRYAWKPFTDTWGSDHLPILLTPFRGKAPRDREYRVVDWRVYRHLFRQDTGSRDLLQQVADNARAAAVIAKVQQGQPAPVIQHLALRAARRRAERQALSKAQPELWTVFRRVDALCRRHARRRRNQGCVSICVTIDRSRDGTRAWRLLKCLLMVPRAFNQVLSLAVHLTIEAADLADQLADQFAARDITQLPAAPPPAALSALPPATIPGG</sequence>
<dbReference type="InterPro" id="IPR045249">
    <property type="entry name" value="HARBI1-like"/>
</dbReference>
<reference evidence="10" key="2">
    <citation type="submission" date="2021-09" db="EMBL/GenBank/DDBJ databases">
        <authorList>
            <person name="Jia N."/>
            <person name="Wang J."/>
            <person name="Shi W."/>
            <person name="Du L."/>
            <person name="Sun Y."/>
            <person name="Zhan W."/>
            <person name="Jiang J."/>
            <person name="Wang Q."/>
            <person name="Zhang B."/>
            <person name="Ji P."/>
            <person name="Sakyi L.B."/>
            <person name="Cui X."/>
            <person name="Yuan T."/>
            <person name="Jiang B."/>
            <person name="Yang W."/>
            <person name="Lam T.T.-Y."/>
            <person name="Chang Q."/>
            <person name="Ding S."/>
            <person name="Wang X."/>
            <person name="Zhu J."/>
            <person name="Ruan X."/>
            <person name="Zhao L."/>
            <person name="Wei J."/>
            <person name="Que T."/>
            <person name="Du C."/>
            <person name="Cheng J."/>
            <person name="Dai P."/>
            <person name="Han X."/>
            <person name="Huang E."/>
            <person name="Gao Y."/>
            <person name="Liu J."/>
            <person name="Shao H."/>
            <person name="Ye R."/>
            <person name="Li L."/>
            <person name="Wei W."/>
            <person name="Wang X."/>
            <person name="Wang C."/>
            <person name="Huo Q."/>
            <person name="Li W."/>
            <person name="Guo W."/>
            <person name="Chen H."/>
            <person name="Chen S."/>
            <person name="Zhou L."/>
            <person name="Zhou L."/>
            <person name="Ni X."/>
            <person name="Tian J."/>
            <person name="Zhou Y."/>
            <person name="Sheng Y."/>
            <person name="Liu T."/>
            <person name="Pan Y."/>
            <person name="Xia L."/>
            <person name="Li J."/>
            <person name="Zhao F."/>
            <person name="Cao W."/>
        </authorList>
    </citation>
    <scope>NUCLEOTIDE SEQUENCE</scope>
    <source>
        <strain evidence="10">Rsan-2018</strain>
        <tissue evidence="10">Larvae</tissue>
    </source>
</reference>
<dbReference type="EMBL" id="JABSTV010001255">
    <property type="protein sequence ID" value="KAH7934794.1"/>
    <property type="molecule type" value="Genomic_DNA"/>
</dbReference>
<keyword evidence="4" id="KW-0540">Nuclease</keyword>
<evidence type="ECO:0000256" key="7">
    <source>
        <dbReference type="ARBA" id="ARBA00023242"/>
    </source>
</evidence>
<keyword evidence="5" id="KW-0479">Metal-binding</keyword>
<evidence type="ECO:0000259" key="9">
    <source>
        <dbReference type="Pfam" id="PF14529"/>
    </source>
</evidence>
<feature type="domain" description="DDE Tnp4" evidence="8">
    <location>
        <begin position="60"/>
        <end position="211"/>
    </location>
</feature>
<dbReference type="PANTHER" id="PTHR22930">
    <property type="match status" value="1"/>
</dbReference>
<evidence type="ECO:0000256" key="5">
    <source>
        <dbReference type="ARBA" id="ARBA00022723"/>
    </source>
</evidence>
<evidence type="ECO:0008006" key="12">
    <source>
        <dbReference type="Google" id="ProtNLM"/>
    </source>
</evidence>
<protein>
    <recommendedName>
        <fullName evidence="12">Tick transposon</fullName>
    </recommendedName>
</protein>
<keyword evidence="6" id="KW-0378">Hydrolase</keyword>
<comment type="caution">
    <text evidence="10">The sequence shown here is derived from an EMBL/GenBank/DDBJ whole genome shotgun (WGS) entry which is preliminary data.</text>
</comment>
<dbReference type="GO" id="GO:0004518">
    <property type="term" value="F:nuclease activity"/>
    <property type="evidence" value="ECO:0007669"/>
    <property type="project" value="UniProtKB-KW"/>
</dbReference>
<dbReference type="InterPro" id="IPR005135">
    <property type="entry name" value="Endo/exonuclease/phosphatase"/>
</dbReference>
<dbReference type="AlphaFoldDB" id="A0A9D4P9H9"/>
<evidence type="ECO:0000256" key="3">
    <source>
        <dbReference type="ARBA" id="ARBA00006958"/>
    </source>
</evidence>
<dbReference type="Pfam" id="PF14529">
    <property type="entry name" value="Exo_endo_phos_2"/>
    <property type="match status" value="1"/>
</dbReference>
<reference evidence="10" key="1">
    <citation type="journal article" date="2020" name="Cell">
        <title>Large-Scale Comparative Analyses of Tick Genomes Elucidate Their Genetic Diversity and Vector Capacities.</title>
        <authorList>
            <consortium name="Tick Genome and Microbiome Consortium (TIGMIC)"/>
            <person name="Jia N."/>
            <person name="Wang J."/>
            <person name="Shi W."/>
            <person name="Du L."/>
            <person name="Sun Y."/>
            <person name="Zhan W."/>
            <person name="Jiang J.F."/>
            <person name="Wang Q."/>
            <person name="Zhang B."/>
            <person name="Ji P."/>
            <person name="Bell-Sakyi L."/>
            <person name="Cui X.M."/>
            <person name="Yuan T.T."/>
            <person name="Jiang B.G."/>
            <person name="Yang W.F."/>
            <person name="Lam T.T."/>
            <person name="Chang Q.C."/>
            <person name="Ding S.J."/>
            <person name="Wang X.J."/>
            <person name="Zhu J.G."/>
            <person name="Ruan X.D."/>
            <person name="Zhao L."/>
            <person name="Wei J.T."/>
            <person name="Ye R.Z."/>
            <person name="Que T.C."/>
            <person name="Du C.H."/>
            <person name="Zhou Y.H."/>
            <person name="Cheng J.X."/>
            <person name="Dai P.F."/>
            <person name="Guo W.B."/>
            <person name="Han X.H."/>
            <person name="Huang E.J."/>
            <person name="Li L.F."/>
            <person name="Wei W."/>
            <person name="Gao Y.C."/>
            <person name="Liu J.Z."/>
            <person name="Shao H.Z."/>
            <person name="Wang X."/>
            <person name="Wang C.C."/>
            <person name="Yang T.C."/>
            <person name="Huo Q.B."/>
            <person name="Li W."/>
            <person name="Chen H.Y."/>
            <person name="Chen S.E."/>
            <person name="Zhou L.G."/>
            <person name="Ni X.B."/>
            <person name="Tian J.H."/>
            <person name="Sheng Y."/>
            <person name="Liu T."/>
            <person name="Pan Y.S."/>
            <person name="Xia L.Y."/>
            <person name="Li J."/>
            <person name="Zhao F."/>
            <person name="Cao W.C."/>
        </authorList>
    </citation>
    <scope>NUCLEOTIDE SEQUENCE</scope>
    <source>
        <strain evidence="10">Rsan-2018</strain>
    </source>
</reference>
<name>A0A9D4P9H9_RHISA</name>
<feature type="domain" description="Endonuclease/exonuclease/phosphatase" evidence="9">
    <location>
        <begin position="261"/>
        <end position="356"/>
    </location>
</feature>
<evidence type="ECO:0000256" key="4">
    <source>
        <dbReference type="ARBA" id="ARBA00022722"/>
    </source>
</evidence>
<evidence type="ECO:0000256" key="2">
    <source>
        <dbReference type="ARBA" id="ARBA00004123"/>
    </source>
</evidence>
<dbReference type="InterPro" id="IPR036691">
    <property type="entry name" value="Endo/exonu/phosph_ase_sf"/>
</dbReference>
<dbReference type="Gene3D" id="3.60.10.10">
    <property type="entry name" value="Endonuclease/exonuclease/phosphatase"/>
    <property type="match status" value="1"/>
</dbReference>
<dbReference type="PANTHER" id="PTHR22930:SF85">
    <property type="entry name" value="GH03217P-RELATED"/>
    <property type="match status" value="1"/>
</dbReference>
<keyword evidence="7" id="KW-0539">Nucleus</keyword>
<comment type="subcellular location">
    <subcellularLocation>
        <location evidence="2">Nucleus</location>
    </subcellularLocation>
</comment>
<evidence type="ECO:0000313" key="11">
    <source>
        <dbReference type="Proteomes" id="UP000821837"/>
    </source>
</evidence>
<evidence type="ECO:0000256" key="1">
    <source>
        <dbReference type="ARBA" id="ARBA00001968"/>
    </source>
</evidence>
<evidence type="ECO:0000259" key="8">
    <source>
        <dbReference type="Pfam" id="PF13359"/>
    </source>
</evidence>
<evidence type="ECO:0000313" key="10">
    <source>
        <dbReference type="EMBL" id="KAH7934794.1"/>
    </source>
</evidence>